<keyword evidence="6" id="KW-1185">Reference proteome</keyword>
<keyword evidence="3 5" id="KW-0560">Oxidoreductase</keyword>
<dbReference type="GO" id="GO:0004316">
    <property type="term" value="F:3-oxoacyl-[acyl-carrier-protein] reductase (NADPH) activity"/>
    <property type="evidence" value="ECO:0007669"/>
    <property type="project" value="UniProtKB-EC"/>
</dbReference>
<dbReference type="EMBL" id="JACBZR010000001">
    <property type="protein sequence ID" value="NYI80404.1"/>
    <property type="molecule type" value="Genomic_DNA"/>
</dbReference>
<dbReference type="Proteomes" id="UP000564496">
    <property type="component" value="Unassembled WGS sequence"/>
</dbReference>
<dbReference type="InterPro" id="IPR057326">
    <property type="entry name" value="KR_dom"/>
</dbReference>
<dbReference type="InterPro" id="IPR020904">
    <property type="entry name" value="Sc_DH/Rdtase_CS"/>
</dbReference>
<organism evidence="5 6">
    <name type="scientific">Nocardioides panzhihuensis</name>
    <dbReference type="NCBI Taxonomy" id="860243"/>
    <lineage>
        <taxon>Bacteria</taxon>
        <taxon>Bacillati</taxon>
        <taxon>Actinomycetota</taxon>
        <taxon>Actinomycetes</taxon>
        <taxon>Propionibacteriales</taxon>
        <taxon>Nocardioidaceae</taxon>
        <taxon>Nocardioides</taxon>
    </lineage>
</organism>
<evidence type="ECO:0000259" key="4">
    <source>
        <dbReference type="SMART" id="SM00822"/>
    </source>
</evidence>
<evidence type="ECO:0000313" key="6">
    <source>
        <dbReference type="Proteomes" id="UP000564496"/>
    </source>
</evidence>
<dbReference type="EC" id="1.1.1.100" evidence="5"/>
<sequence>MNDFAGRSALITGAARGLGLETAKRLAEKGARVAVLDLDERAAATAAQQLPGEGHVGVGVDVAQASSVTAAVDRVLDAFGDLHIAVNNAGITRDNLLHKMSEDDWDAVLDVHLKGTFLITRAVQATMVAQRYGRIVNTSSVIALGNRGQANYAAAKAGIQAFTRTVAIELGGFGVTSNAVAPGFIDTEMTAAVARRLGMSEEQFNESLAKQNVVGRMGQPADIAHAVLFLASEAASFVTGQTIYVDGGWTLV</sequence>
<dbReference type="GO" id="GO:0030497">
    <property type="term" value="P:fatty acid elongation"/>
    <property type="evidence" value="ECO:0007669"/>
    <property type="project" value="TreeGrafter"/>
</dbReference>
<keyword evidence="2" id="KW-0521">NADP</keyword>
<gene>
    <name evidence="5" type="ORF">BJ988_005052</name>
</gene>
<reference evidence="5 6" key="1">
    <citation type="submission" date="2020-07" db="EMBL/GenBank/DDBJ databases">
        <title>Sequencing the genomes of 1000 actinobacteria strains.</title>
        <authorList>
            <person name="Klenk H.-P."/>
        </authorList>
    </citation>
    <scope>NUCLEOTIDE SEQUENCE [LARGE SCALE GENOMIC DNA]</scope>
    <source>
        <strain evidence="5 6">DSM 26487</strain>
    </source>
</reference>
<proteinExistence type="inferred from homology"/>
<evidence type="ECO:0000313" key="5">
    <source>
        <dbReference type="EMBL" id="NYI80404.1"/>
    </source>
</evidence>
<evidence type="ECO:0000256" key="1">
    <source>
        <dbReference type="ARBA" id="ARBA00006484"/>
    </source>
</evidence>
<evidence type="ECO:0000256" key="3">
    <source>
        <dbReference type="ARBA" id="ARBA00023002"/>
    </source>
</evidence>
<dbReference type="InterPro" id="IPR002347">
    <property type="entry name" value="SDR_fam"/>
</dbReference>
<dbReference type="PRINTS" id="PR00080">
    <property type="entry name" value="SDRFAMILY"/>
</dbReference>
<dbReference type="SUPFAM" id="SSF51735">
    <property type="entry name" value="NAD(P)-binding Rossmann-fold domains"/>
    <property type="match status" value="1"/>
</dbReference>
<feature type="domain" description="Ketoreductase" evidence="4">
    <location>
        <begin position="7"/>
        <end position="187"/>
    </location>
</feature>
<dbReference type="PROSITE" id="PS00061">
    <property type="entry name" value="ADH_SHORT"/>
    <property type="match status" value="1"/>
</dbReference>
<dbReference type="PRINTS" id="PR00081">
    <property type="entry name" value="GDHRDH"/>
</dbReference>
<dbReference type="PANTHER" id="PTHR42760:SF40">
    <property type="entry name" value="3-OXOACYL-[ACYL-CARRIER-PROTEIN] REDUCTASE, CHLOROPLASTIC"/>
    <property type="match status" value="1"/>
</dbReference>
<name>A0A7Z0IUN8_9ACTN</name>
<comment type="similarity">
    <text evidence="1">Belongs to the short-chain dehydrogenases/reductases (SDR) family.</text>
</comment>
<dbReference type="AlphaFoldDB" id="A0A7Z0IUN8"/>
<dbReference type="InterPro" id="IPR036291">
    <property type="entry name" value="NAD(P)-bd_dom_sf"/>
</dbReference>
<evidence type="ECO:0000256" key="2">
    <source>
        <dbReference type="ARBA" id="ARBA00022857"/>
    </source>
</evidence>
<dbReference type="Gene3D" id="3.40.50.720">
    <property type="entry name" value="NAD(P)-binding Rossmann-like Domain"/>
    <property type="match status" value="1"/>
</dbReference>
<dbReference type="FunFam" id="3.40.50.720:FF:000115">
    <property type="entry name" value="3-oxoacyl-[acyl-carrier-protein] reductase FabG"/>
    <property type="match status" value="1"/>
</dbReference>
<dbReference type="SMART" id="SM00822">
    <property type="entry name" value="PKS_KR"/>
    <property type="match status" value="1"/>
</dbReference>
<dbReference type="NCBIfam" id="NF009466">
    <property type="entry name" value="PRK12826.1-2"/>
    <property type="match status" value="1"/>
</dbReference>
<dbReference type="Pfam" id="PF13561">
    <property type="entry name" value="adh_short_C2"/>
    <property type="match status" value="1"/>
</dbReference>
<protein>
    <submittedName>
        <fullName evidence="5">3-oxoacyl-[acyl-carrier protein] reductase</fullName>
        <ecNumber evidence="5">1.1.1.100</ecNumber>
    </submittedName>
</protein>
<dbReference type="RefSeq" id="WP_179660601.1">
    <property type="nucleotide sequence ID" value="NZ_JACBZR010000001.1"/>
</dbReference>
<comment type="caution">
    <text evidence="5">The sequence shown here is derived from an EMBL/GenBank/DDBJ whole genome shotgun (WGS) entry which is preliminary data.</text>
</comment>
<dbReference type="PANTHER" id="PTHR42760">
    <property type="entry name" value="SHORT-CHAIN DEHYDROGENASES/REDUCTASES FAMILY MEMBER"/>
    <property type="match status" value="1"/>
</dbReference>
<accession>A0A7Z0IUN8</accession>